<evidence type="ECO:0000256" key="1">
    <source>
        <dbReference type="ARBA" id="ARBA00004651"/>
    </source>
</evidence>
<sequence length="89" mass="9473">MTPESVMVLGHEAMKVALALAAPLLLAALLSGLVISLLQAATQVNEQTLSFIPKILAVAATIVVAGPWMLNLVLDYMRTLFNNLPYIIG</sequence>
<dbReference type="GO" id="GO:0009306">
    <property type="term" value="P:protein secretion"/>
    <property type="evidence" value="ECO:0007669"/>
    <property type="project" value="InterPro"/>
</dbReference>
<dbReference type="PANTHER" id="PTHR34040:SF2">
    <property type="entry name" value="FLAGELLAR BIOSYNTHETIC PROTEIN FLIQ"/>
    <property type="match status" value="1"/>
</dbReference>
<comment type="similarity">
    <text evidence="2 9">Belongs to the FliQ/MopD/SpaQ family.</text>
</comment>
<name>A0A6M8UA02_9GAMM</name>
<keyword evidence="6 9" id="KW-1133">Transmembrane helix</keyword>
<evidence type="ECO:0000256" key="8">
    <source>
        <dbReference type="ARBA" id="ARBA00023143"/>
    </source>
</evidence>
<dbReference type="GO" id="GO:0009425">
    <property type="term" value="C:bacterial-type flagellum basal body"/>
    <property type="evidence" value="ECO:0007669"/>
    <property type="project" value="UniProtKB-SubCell"/>
</dbReference>
<dbReference type="EMBL" id="CP054212">
    <property type="protein sequence ID" value="QKJ87586.1"/>
    <property type="molecule type" value="Genomic_DNA"/>
</dbReference>
<dbReference type="InterPro" id="IPR002191">
    <property type="entry name" value="Bac_export_3"/>
</dbReference>
<reference evidence="10 11" key="1">
    <citation type="submission" date="2020-06" db="EMBL/GenBank/DDBJ databases">
        <title>Genome sequence of Paramixta manurensis strain PD-1.</title>
        <authorList>
            <person name="Lee C.W."/>
            <person name="Kim J."/>
        </authorList>
    </citation>
    <scope>NUCLEOTIDE SEQUENCE [LARGE SCALE GENOMIC DNA]</scope>
    <source>
        <strain evidence="10 11">PD-1</strain>
    </source>
</reference>
<evidence type="ECO:0000256" key="9">
    <source>
        <dbReference type="RuleBase" id="RU364090"/>
    </source>
</evidence>
<accession>A0A6M8UA02</accession>
<dbReference type="PANTHER" id="PTHR34040">
    <property type="entry name" value="FLAGELLAR BIOSYNTHETIC PROTEIN FLIQ"/>
    <property type="match status" value="1"/>
</dbReference>
<dbReference type="InterPro" id="IPR006305">
    <property type="entry name" value="FliQ"/>
</dbReference>
<keyword evidence="8 9" id="KW-0975">Bacterial flagellum</keyword>
<organism evidence="10 11">
    <name type="scientific">Paramixta manurensis</name>
    <dbReference type="NCBI Taxonomy" id="2740817"/>
    <lineage>
        <taxon>Bacteria</taxon>
        <taxon>Pseudomonadati</taxon>
        <taxon>Pseudomonadota</taxon>
        <taxon>Gammaproteobacteria</taxon>
        <taxon>Enterobacterales</taxon>
        <taxon>Erwiniaceae</taxon>
        <taxon>Paramixta</taxon>
    </lineage>
</organism>
<comment type="subcellular location">
    <subcellularLocation>
        <location evidence="1 9">Cell membrane</location>
        <topology evidence="1">Multi-pass membrane protein</topology>
    </subcellularLocation>
    <subcellularLocation>
        <location evidence="9">Bacterial flagellum basal body</location>
    </subcellularLocation>
</comment>
<dbReference type="GO" id="GO:0044780">
    <property type="term" value="P:bacterial-type flagellum assembly"/>
    <property type="evidence" value="ECO:0007669"/>
    <property type="project" value="InterPro"/>
</dbReference>
<proteinExistence type="inferred from homology"/>
<keyword evidence="7 9" id="KW-0472">Membrane</keyword>
<evidence type="ECO:0000256" key="6">
    <source>
        <dbReference type="ARBA" id="ARBA00022989"/>
    </source>
</evidence>
<dbReference type="NCBIfam" id="TIGR01402">
    <property type="entry name" value="fliQ"/>
    <property type="match status" value="1"/>
</dbReference>
<evidence type="ECO:0000256" key="4">
    <source>
        <dbReference type="ARBA" id="ARBA00022475"/>
    </source>
</evidence>
<evidence type="ECO:0000313" key="11">
    <source>
        <dbReference type="Proteomes" id="UP000505325"/>
    </source>
</evidence>
<dbReference type="RefSeq" id="WP_173634517.1">
    <property type="nucleotide sequence ID" value="NZ_CP054212.1"/>
</dbReference>
<evidence type="ECO:0000256" key="3">
    <source>
        <dbReference type="ARBA" id="ARBA00021718"/>
    </source>
</evidence>
<dbReference type="KEGG" id="pmak:PMPD1_2645"/>
<keyword evidence="11" id="KW-1185">Reference proteome</keyword>
<keyword evidence="10" id="KW-0966">Cell projection</keyword>
<keyword evidence="4 9" id="KW-1003">Cell membrane</keyword>
<dbReference type="PIRSF" id="PIRSF004669">
    <property type="entry name" value="FliQ"/>
    <property type="match status" value="1"/>
</dbReference>
<gene>
    <name evidence="9" type="primary">fliQ</name>
    <name evidence="10" type="ORF">PMPD1_2645</name>
</gene>
<protein>
    <recommendedName>
        <fullName evidence="3 9">Flagellar biosynthetic protein FliQ</fullName>
    </recommendedName>
</protein>
<feature type="transmembrane region" description="Helical" evidence="9">
    <location>
        <begin position="56"/>
        <end position="74"/>
    </location>
</feature>
<dbReference type="PRINTS" id="PR00952">
    <property type="entry name" value="TYPE3IMQPROT"/>
</dbReference>
<keyword evidence="10" id="KW-0969">Cilium</keyword>
<evidence type="ECO:0000256" key="7">
    <source>
        <dbReference type="ARBA" id="ARBA00023136"/>
    </source>
</evidence>
<evidence type="ECO:0000256" key="2">
    <source>
        <dbReference type="ARBA" id="ARBA00006156"/>
    </source>
</evidence>
<evidence type="ECO:0000313" key="10">
    <source>
        <dbReference type="EMBL" id="QKJ87586.1"/>
    </source>
</evidence>
<dbReference type="GO" id="GO:0005886">
    <property type="term" value="C:plasma membrane"/>
    <property type="evidence" value="ECO:0007669"/>
    <property type="project" value="UniProtKB-SubCell"/>
</dbReference>
<keyword evidence="5 9" id="KW-0812">Transmembrane</keyword>
<keyword evidence="10" id="KW-0282">Flagellum</keyword>
<dbReference type="AlphaFoldDB" id="A0A6M8UA02"/>
<evidence type="ECO:0000256" key="5">
    <source>
        <dbReference type="ARBA" id="ARBA00022692"/>
    </source>
</evidence>
<comment type="function">
    <text evidence="9">Role in flagellar biosynthesis.</text>
</comment>
<dbReference type="Pfam" id="PF01313">
    <property type="entry name" value="Bac_export_3"/>
    <property type="match status" value="1"/>
</dbReference>
<dbReference type="Proteomes" id="UP000505325">
    <property type="component" value="Chromosome"/>
</dbReference>